<dbReference type="CDD" id="cd00063">
    <property type="entry name" value="FN3"/>
    <property type="match status" value="1"/>
</dbReference>
<keyword evidence="7" id="KW-1185">Reference proteome</keyword>
<feature type="region of interest" description="Disordered" evidence="3">
    <location>
        <begin position="1211"/>
        <end position="1241"/>
    </location>
</feature>
<feature type="compositionally biased region" description="Basic and acidic residues" evidence="3">
    <location>
        <begin position="348"/>
        <end position="366"/>
    </location>
</feature>
<dbReference type="PANTHER" id="PTHR22977:SF5">
    <property type="entry name" value="COX ASSEMBLY MITOCHONDRIAL PROTEIN HOMOLOG"/>
    <property type="match status" value="1"/>
</dbReference>
<keyword evidence="4" id="KW-0812">Transmembrane</keyword>
<dbReference type="PROSITE" id="PS51808">
    <property type="entry name" value="CHCH"/>
    <property type="match status" value="1"/>
</dbReference>
<feature type="region of interest" description="Disordered" evidence="3">
    <location>
        <begin position="1347"/>
        <end position="1386"/>
    </location>
</feature>
<dbReference type="SMART" id="SM00060">
    <property type="entry name" value="FN3"/>
    <property type="match status" value="1"/>
</dbReference>
<dbReference type="EMBL" id="VFLP01000018">
    <property type="protein sequence ID" value="TRX94988.1"/>
    <property type="molecule type" value="Genomic_DNA"/>
</dbReference>
<dbReference type="InterPro" id="IPR013892">
    <property type="entry name" value="Cyt_c_biogenesis_Cmc1-like"/>
</dbReference>
<dbReference type="Proteomes" id="UP000319160">
    <property type="component" value="Unassembled WGS sequence"/>
</dbReference>
<feature type="compositionally biased region" description="Basic and acidic residues" evidence="3">
    <location>
        <begin position="1347"/>
        <end position="1369"/>
    </location>
</feature>
<name>A0A553I445_9PEZI</name>
<feature type="region of interest" description="Disordered" evidence="3">
    <location>
        <begin position="348"/>
        <end position="383"/>
    </location>
</feature>
<comment type="similarity">
    <text evidence="1">Belongs to the CMC family.</text>
</comment>
<gene>
    <name evidence="6" type="ORF">FHL15_004073</name>
</gene>
<dbReference type="InterPro" id="IPR003961">
    <property type="entry name" value="FN3_dom"/>
</dbReference>
<feature type="region of interest" description="Disordered" evidence="3">
    <location>
        <begin position="743"/>
        <end position="773"/>
    </location>
</feature>
<proteinExistence type="inferred from homology"/>
<feature type="compositionally biased region" description="Low complexity" evidence="3">
    <location>
        <begin position="1060"/>
        <end position="1074"/>
    </location>
</feature>
<feature type="compositionally biased region" description="Polar residues" evidence="3">
    <location>
        <begin position="1079"/>
        <end position="1094"/>
    </location>
</feature>
<evidence type="ECO:0000256" key="1">
    <source>
        <dbReference type="ARBA" id="ARBA00007347"/>
    </source>
</evidence>
<feature type="region of interest" description="Disordered" evidence="3">
    <location>
        <begin position="443"/>
        <end position="473"/>
    </location>
</feature>
<organism evidence="6 7">
    <name type="scientific">Xylaria flabelliformis</name>
    <dbReference type="NCBI Taxonomy" id="2512241"/>
    <lineage>
        <taxon>Eukaryota</taxon>
        <taxon>Fungi</taxon>
        <taxon>Dikarya</taxon>
        <taxon>Ascomycota</taxon>
        <taxon>Pezizomycotina</taxon>
        <taxon>Sordariomycetes</taxon>
        <taxon>Xylariomycetidae</taxon>
        <taxon>Xylariales</taxon>
        <taxon>Xylariaceae</taxon>
        <taxon>Xylaria</taxon>
    </lineage>
</organism>
<feature type="transmembrane region" description="Helical" evidence="4">
    <location>
        <begin position="31"/>
        <end position="47"/>
    </location>
</feature>
<dbReference type="PANTHER" id="PTHR22977">
    <property type="entry name" value="COX ASSEMBLY MITOCHONDRIAL PROTEIN"/>
    <property type="match status" value="1"/>
</dbReference>
<feature type="domain" description="Fibronectin type-III" evidence="5">
    <location>
        <begin position="114"/>
        <end position="202"/>
    </location>
</feature>
<feature type="compositionally biased region" description="Low complexity" evidence="3">
    <location>
        <begin position="1211"/>
        <end position="1221"/>
    </location>
</feature>
<feature type="transmembrane region" description="Helical" evidence="4">
    <location>
        <begin position="6"/>
        <end position="24"/>
    </location>
</feature>
<evidence type="ECO:0000256" key="2">
    <source>
        <dbReference type="ARBA" id="ARBA00023157"/>
    </source>
</evidence>
<protein>
    <recommendedName>
        <fullName evidence="5">Fibronectin type-III domain-containing protein</fullName>
    </recommendedName>
</protein>
<dbReference type="Gene3D" id="2.60.40.10">
    <property type="entry name" value="Immunoglobulins"/>
    <property type="match status" value="1"/>
</dbReference>
<dbReference type="Pfam" id="PF00041">
    <property type="entry name" value="fn3"/>
    <property type="match status" value="1"/>
</dbReference>
<feature type="compositionally biased region" description="Basic and acidic residues" evidence="3">
    <location>
        <begin position="374"/>
        <end position="383"/>
    </location>
</feature>
<feature type="compositionally biased region" description="Basic and acidic residues" evidence="3">
    <location>
        <begin position="944"/>
        <end position="982"/>
    </location>
</feature>
<dbReference type="InterPro" id="IPR036116">
    <property type="entry name" value="FN3_sf"/>
</dbReference>
<keyword evidence="2" id="KW-1015">Disulfide bond</keyword>
<feature type="compositionally biased region" description="Polar residues" evidence="3">
    <location>
        <begin position="1115"/>
        <end position="1128"/>
    </location>
</feature>
<dbReference type="PROSITE" id="PS50853">
    <property type="entry name" value="FN3"/>
    <property type="match status" value="1"/>
</dbReference>
<dbReference type="OrthoDB" id="5572782at2759"/>
<feature type="compositionally biased region" description="Low complexity" evidence="3">
    <location>
        <begin position="669"/>
        <end position="686"/>
    </location>
</feature>
<feature type="compositionally biased region" description="Polar residues" evidence="3">
    <location>
        <begin position="1163"/>
        <end position="1172"/>
    </location>
</feature>
<dbReference type="InterPro" id="IPR013783">
    <property type="entry name" value="Ig-like_fold"/>
</dbReference>
<feature type="region of interest" description="Disordered" evidence="3">
    <location>
        <begin position="225"/>
        <end position="292"/>
    </location>
</feature>
<evidence type="ECO:0000256" key="3">
    <source>
        <dbReference type="SAM" id="MobiDB-lite"/>
    </source>
</evidence>
<comment type="caution">
    <text evidence="6">The sequence shown here is derived from an EMBL/GenBank/DDBJ whole genome shotgun (WGS) entry which is preliminary data.</text>
</comment>
<evidence type="ECO:0000259" key="5">
    <source>
        <dbReference type="PROSITE" id="PS50853"/>
    </source>
</evidence>
<feature type="compositionally biased region" description="Polar residues" evidence="3">
    <location>
        <begin position="987"/>
        <end position="1002"/>
    </location>
</feature>
<dbReference type="CDD" id="cd06503">
    <property type="entry name" value="ATP-synt_Fo_b"/>
    <property type="match status" value="1"/>
</dbReference>
<evidence type="ECO:0000313" key="7">
    <source>
        <dbReference type="Proteomes" id="UP000319160"/>
    </source>
</evidence>
<feature type="compositionally biased region" description="Basic and acidic residues" evidence="3">
    <location>
        <begin position="1149"/>
        <end position="1162"/>
    </location>
</feature>
<feature type="compositionally biased region" description="Basic and acidic residues" evidence="3">
    <location>
        <begin position="1005"/>
        <end position="1014"/>
    </location>
</feature>
<dbReference type="Pfam" id="PF08583">
    <property type="entry name" value="Cmc1"/>
    <property type="match status" value="1"/>
</dbReference>
<evidence type="ECO:0000256" key="4">
    <source>
        <dbReference type="SAM" id="Phobius"/>
    </source>
</evidence>
<reference evidence="7" key="1">
    <citation type="submission" date="2019-06" db="EMBL/GenBank/DDBJ databases">
        <title>Draft genome sequence of the griseofulvin-producing fungus Xylaria cubensis strain G536.</title>
        <authorList>
            <person name="Mead M.E."/>
            <person name="Raja H.A."/>
            <person name="Steenwyk J.L."/>
            <person name="Knowles S.L."/>
            <person name="Oberlies N.H."/>
            <person name="Rokas A."/>
        </authorList>
    </citation>
    <scope>NUCLEOTIDE SEQUENCE [LARGE SCALE GENOMIC DNA]</scope>
    <source>
        <strain evidence="7">G536</strain>
    </source>
</reference>
<feature type="transmembrane region" description="Helical" evidence="4">
    <location>
        <begin position="67"/>
        <end position="92"/>
    </location>
</feature>
<dbReference type="STRING" id="2512241.A0A553I445"/>
<feature type="region of interest" description="Disordered" evidence="3">
    <location>
        <begin position="913"/>
        <end position="1097"/>
    </location>
</feature>
<feature type="compositionally biased region" description="Basic and acidic residues" evidence="3">
    <location>
        <begin position="445"/>
        <end position="466"/>
    </location>
</feature>
<feature type="compositionally biased region" description="Polar residues" evidence="3">
    <location>
        <begin position="687"/>
        <end position="698"/>
    </location>
</feature>
<keyword evidence="4" id="KW-0472">Membrane</keyword>
<feature type="compositionally biased region" description="Polar residues" evidence="3">
    <location>
        <begin position="1029"/>
        <end position="1042"/>
    </location>
</feature>
<feature type="region of interest" description="Disordered" evidence="3">
    <location>
        <begin position="818"/>
        <end position="891"/>
    </location>
</feature>
<feature type="region of interest" description="Disordered" evidence="3">
    <location>
        <begin position="639"/>
        <end position="730"/>
    </location>
</feature>
<feature type="compositionally biased region" description="Polar residues" evidence="3">
    <location>
        <begin position="714"/>
        <end position="729"/>
    </location>
</feature>
<dbReference type="SUPFAM" id="SSF49265">
    <property type="entry name" value="Fibronectin type III"/>
    <property type="match status" value="1"/>
</dbReference>
<feature type="region of interest" description="Disordered" evidence="3">
    <location>
        <begin position="1114"/>
        <end position="1193"/>
    </location>
</feature>
<sequence>MLWAPWTAVPTFLFICALLAWWLIEPKTTHLNLIVAVGCALFYWAIAPEVAQSTPTRIYQLSRTVAAFLRLDALILYHANMLLTGFAFLWLAHRAVQTLRKSVNDLIGILGVEVPDAPDVSLAGIRADAATLNWTRPLPTRPVAKFTIQVNGVNVGDSANQETAITVTGLKPNHFYNIRVIAVGYNNFQAGSRVIRLRTFGRDGRPQLEDGRLPSNFVLDEQQVTASNDQPDEDGMSRGPAAGVETASIPDSSTVPSRDAIVNSGVGRRNTLTRKHSPSTASIDQSAKDAIDDQSAQSLQELGEKFESIRKEIEEVQLQIAKDEKEHKETMEELAEEKKLKRRVLKEKDDTTEKLKREMNSTERAMRSAQQRKTQKEKLLRDRQAERQKLYDDMAKWDKDIASMRKRQGCFEKEKEQYQEQADARSEELRQEIAQAQANLAQEEAELKEKGRELKEAEDQRKKLPGGEESEEWREKDAEIRRNWDIRAKDLQRRLYAANRKLKMVNDYERVLQAQLTAAQQSGLPFMYSQANSSGIDFDLPNQNQLKRRSKNSNSLSAVVVPSPAQSFTVTDRPYGAASNFGPSRLPAAPPGFAQGPYVDTNMPFSAPLDEEGIRALTGGAPLSPTATSLLPAGMLDDLLDDDPPSPGSLLPRHGTFGSGIGHEYDAQSPTSSVRSPSLMSSPQSSTQHLPFSQYTGENSERRSLRGLRGDFGLSSSPIPPSTQASNRNRFIPWLHRGSKETDEAPALGTLKPNQSQSLPRQIEDDEPAPNKRRISFSAGWNMFNRGAAPPRPDAAEAATASPRGLVSRRLGFGTNTSLGSNIFSDRDPHSPRPVSIASSEMPRPSTDSGSIWGRGLQPQSRLWPMEDGPWTGSRNPSRRPSLHGSPSQLKTTLADADDEILDDSELLHASPSHVGVIGTKPTKSLSQRLNPAAPTFMGGLFRVRAEKERESDREVKDSKDKSKDGTKDKSKSKGKEKESREKKPRQSFTSVSDIGTASLDESPSDPRKSRDTFSVDSPSVTESRESLTLEQPFSHSPSDQTLGVGAKDQESGLRKLLRKGSSSKFSLSSVRGLGSKKGPNSVTSSDRNASVDRTSFDEFAEDTSVLLLGRSYDSLHNSPSVGPTSGPRSAKDKPVGWGSRFTMKKKTGKEIESLDIERDDTTSSTAPNTPSLAEKPKSIRPPHPQLPPSTVRPGQLMAATAAAYTTPITMAPIGGSSSSGKAKEEERLPMPSRNPLPLSASQEAQVREVFNARVRERCSEEIKAFADCARNRTFSIPFACRALSHAMNNCMLAHATPEEHDRAREDWFAARMTRARERERKERRKIEQERFHREWWGLPERDPDEVRRELEKLERPERIGGAVRRREQQQQQQQQQQPTSETERR</sequence>
<keyword evidence="4" id="KW-1133">Transmembrane helix</keyword>
<dbReference type="GO" id="GO:0005739">
    <property type="term" value="C:mitochondrion"/>
    <property type="evidence" value="ECO:0007669"/>
    <property type="project" value="TreeGrafter"/>
</dbReference>
<evidence type="ECO:0000313" key="6">
    <source>
        <dbReference type="EMBL" id="TRX94988.1"/>
    </source>
</evidence>
<accession>A0A553I445</accession>